<dbReference type="AlphaFoldDB" id="A0A2T4MX09"/>
<dbReference type="RefSeq" id="WP_107684755.1">
    <property type="nucleotide sequence ID" value="NZ_PZKL01000045.1"/>
</dbReference>
<reference evidence="1 2" key="1">
    <citation type="submission" date="2018-03" db="EMBL/GenBank/DDBJ databases">
        <title>Aeromonas veronii whole genome sequencing and analysis.</title>
        <authorList>
            <person name="Xie H."/>
            <person name="Liu T."/>
            <person name="Wang K."/>
        </authorList>
    </citation>
    <scope>NUCLEOTIDE SEQUENCE [LARGE SCALE GENOMIC DNA]</scope>
    <source>
        <strain evidence="1 2">XH.VA.1</strain>
    </source>
</reference>
<comment type="caution">
    <text evidence="1">The sequence shown here is derived from an EMBL/GenBank/DDBJ whole genome shotgun (WGS) entry which is preliminary data.</text>
</comment>
<organism evidence="1 2">
    <name type="scientific">Aeromonas veronii</name>
    <dbReference type="NCBI Taxonomy" id="654"/>
    <lineage>
        <taxon>Bacteria</taxon>
        <taxon>Pseudomonadati</taxon>
        <taxon>Pseudomonadota</taxon>
        <taxon>Gammaproteobacteria</taxon>
        <taxon>Aeromonadales</taxon>
        <taxon>Aeromonadaceae</taxon>
        <taxon>Aeromonas</taxon>
    </lineage>
</organism>
<protein>
    <submittedName>
        <fullName evidence="1">Uncharacterized protein</fullName>
    </submittedName>
</protein>
<evidence type="ECO:0000313" key="2">
    <source>
        <dbReference type="Proteomes" id="UP000241986"/>
    </source>
</evidence>
<name>A0A2T4MX09_AERVE</name>
<dbReference type="EMBL" id="PZKL01000045">
    <property type="protein sequence ID" value="PTH79129.1"/>
    <property type="molecule type" value="Genomic_DNA"/>
</dbReference>
<sequence>MNMIQNIKSKKELSSFKSHVGKILAENLSLNLKAGRLNEVTAKLLGVNDWNTALGMFKEPQKCKCGEPLNGLGYCIDERCVNHFWTQEESQTEDNRRIKIMATFHSLDYGADVKFDASEFFTSLEDHLDIEDVVSTLHKEQWGYCELTYEIAWFIYNLNSPESQHERIVRLIDGATMLGDASDGFSVSIDVKTMHDWLNKHHPSLAHYAA</sequence>
<proteinExistence type="predicted"/>
<evidence type="ECO:0000313" key="1">
    <source>
        <dbReference type="EMBL" id="PTH79129.1"/>
    </source>
</evidence>
<accession>A0A2T4MX09</accession>
<gene>
    <name evidence="1" type="ORF">DAA48_22115</name>
</gene>
<dbReference type="Proteomes" id="UP000241986">
    <property type="component" value="Unassembled WGS sequence"/>
</dbReference>